<dbReference type="Gene3D" id="2.30.40.10">
    <property type="entry name" value="Urease, subunit C, domain 1"/>
    <property type="match status" value="1"/>
</dbReference>
<dbReference type="Gene3D" id="3.20.20.140">
    <property type="entry name" value="Metal-dependent hydrolases"/>
    <property type="match status" value="1"/>
</dbReference>
<dbReference type="InterPro" id="IPR051781">
    <property type="entry name" value="Metallo-dep_Hydrolase"/>
</dbReference>
<dbReference type="GO" id="GO:0016810">
    <property type="term" value="F:hydrolase activity, acting on carbon-nitrogen (but not peptide) bonds"/>
    <property type="evidence" value="ECO:0007669"/>
    <property type="project" value="InterPro"/>
</dbReference>
<protein>
    <submittedName>
        <fullName evidence="2">Unannotated protein</fullName>
    </submittedName>
</protein>
<dbReference type="SUPFAM" id="SSF51338">
    <property type="entry name" value="Composite domain of metallo-dependent hydrolases"/>
    <property type="match status" value="1"/>
</dbReference>
<name>A0A6J6E3C2_9ZZZZ</name>
<dbReference type="PANTHER" id="PTHR43135:SF3">
    <property type="entry name" value="ALPHA-D-RIBOSE 1-METHYLPHOSPHONATE 5-TRIPHOSPHATE DIPHOSPHATASE"/>
    <property type="match status" value="1"/>
</dbReference>
<evidence type="ECO:0000313" key="2">
    <source>
        <dbReference type="EMBL" id="CAB4567948.1"/>
    </source>
</evidence>
<dbReference type="InterPro" id="IPR032466">
    <property type="entry name" value="Metal_Hydrolase"/>
</dbReference>
<dbReference type="InterPro" id="IPR057744">
    <property type="entry name" value="OTAase-like"/>
</dbReference>
<organism evidence="2">
    <name type="scientific">freshwater metagenome</name>
    <dbReference type="NCBI Taxonomy" id="449393"/>
    <lineage>
        <taxon>unclassified sequences</taxon>
        <taxon>metagenomes</taxon>
        <taxon>ecological metagenomes</taxon>
    </lineage>
</organism>
<reference evidence="2" key="1">
    <citation type="submission" date="2020-05" db="EMBL/GenBank/DDBJ databases">
        <authorList>
            <person name="Chiriac C."/>
            <person name="Salcher M."/>
            <person name="Ghai R."/>
            <person name="Kavagutti S V."/>
        </authorList>
    </citation>
    <scope>NUCLEOTIDE SEQUENCE</scope>
</reference>
<dbReference type="InterPro" id="IPR011059">
    <property type="entry name" value="Metal-dep_hydrolase_composite"/>
</dbReference>
<dbReference type="PANTHER" id="PTHR43135">
    <property type="entry name" value="ALPHA-D-RIBOSE 1-METHYLPHOSPHONATE 5-TRIPHOSPHATE DIPHOSPHATASE"/>
    <property type="match status" value="1"/>
</dbReference>
<gene>
    <name evidence="2" type="ORF">UFOPK1493_02207</name>
</gene>
<sequence length="395" mass="42501">MRWLVGGEVLDVDTGEFRRVDIGIDGGRIVELGAARPGVDDDVVDVSGRWVLPGLIDCHVHLTLTTDTGDPMADAARTDAHVALDTAAAAERTLLAGITTVRDVGGWNYVEMAVRDAIRRGIARGPRMFLAGRLLSITTSTVEYYPGMYEVADGADAVRAAARRQLARGADLIKVMATGAMLSSETEDSRAIQFTLDELKAAVEIAHDNFKHVAAHCHALRGMHQAVDAGVDSIEHGTFADDEVLRKMAAAGTVLVPTVCAGELLFRDERAVATMPDHLLERMRAFNDQHVEALRRARELGVTIAMGTDAGTPGNHHGLNAWECVFLHRLVGMSPIEAIRSATVHAARLLRQPDLGRLAVGAHADVIAVDEHPFDDLEALTRVSMVMLAGDVVRA</sequence>
<dbReference type="CDD" id="cd01299">
    <property type="entry name" value="Met_dep_hydrolase_A"/>
    <property type="match status" value="1"/>
</dbReference>
<evidence type="ECO:0000259" key="1">
    <source>
        <dbReference type="Pfam" id="PF01979"/>
    </source>
</evidence>
<feature type="domain" description="Amidohydrolase-related" evidence="1">
    <location>
        <begin position="50"/>
        <end position="393"/>
    </location>
</feature>
<dbReference type="AlphaFoldDB" id="A0A6J6E3C2"/>
<dbReference type="EMBL" id="CAEZSR010000083">
    <property type="protein sequence ID" value="CAB4567948.1"/>
    <property type="molecule type" value="Genomic_DNA"/>
</dbReference>
<dbReference type="InterPro" id="IPR006680">
    <property type="entry name" value="Amidohydro-rel"/>
</dbReference>
<dbReference type="Pfam" id="PF01979">
    <property type="entry name" value="Amidohydro_1"/>
    <property type="match status" value="1"/>
</dbReference>
<dbReference type="SUPFAM" id="SSF51556">
    <property type="entry name" value="Metallo-dependent hydrolases"/>
    <property type="match status" value="1"/>
</dbReference>
<proteinExistence type="predicted"/>
<accession>A0A6J6E3C2</accession>